<keyword evidence="2" id="KW-1185">Reference proteome</keyword>
<reference evidence="1" key="1">
    <citation type="submission" date="2020-05" db="EMBL/GenBank/DDBJ databases">
        <title>Mycena genomes resolve the evolution of fungal bioluminescence.</title>
        <authorList>
            <person name="Tsai I.J."/>
        </authorList>
    </citation>
    <scope>NUCLEOTIDE SEQUENCE</scope>
    <source>
        <strain evidence="1">CCC161011</strain>
    </source>
</reference>
<dbReference type="EMBL" id="JACAZI010000011">
    <property type="protein sequence ID" value="KAF7348996.1"/>
    <property type="molecule type" value="Genomic_DNA"/>
</dbReference>
<evidence type="ECO:0008006" key="3">
    <source>
        <dbReference type="Google" id="ProtNLM"/>
    </source>
</evidence>
<dbReference type="OrthoDB" id="2946512at2759"/>
<comment type="caution">
    <text evidence="1">The sequence shown here is derived from an EMBL/GenBank/DDBJ whole genome shotgun (WGS) entry which is preliminary data.</text>
</comment>
<gene>
    <name evidence="1" type="ORF">MVEN_01420700</name>
</gene>
<proteinExistence type="predicted"/>
<organism evidence="1 2">
    <name type="scientific">Mycena venus</name>
    <dbReference type="NCBI Taxonomy" id="2733690"/>
    <lineage>
        <taxon>Eukaryota</taxon>
        <taxon>Fungi</taxon>
        <taxon>Dikarya</taxon>
        <taxon>Basidiomycota</taxon>
        <taxon>Agaricomycotina</taxon>
        <taxon>Agaricomycetes</taxon>
        <taxon>Agaricomycetidae</taxon>
        <taxon>Agaricales</taxon>
        <taxon>Marasmiineae</taxon>
        <taxon>Mycenaceae</taxon>
        <taxon>Mycena</taxon>
    </lineage>
</organism>
<protein>
    <recommendedName>
        <fullName evidence="3">F-box domain-containing protein</fullName>
    </recommendedName>
</protein>
<sequence>MRSCADILPVEIWDLVIGELALQLEYLLTLAKVCRVFNQLCIARYLLGYGVSAESLAAGSIEIDQGNLPALLVSRSAPPLRWLCCRGLGGNQVLRNFERIKTILNHSPALCRLSLAFRYDLLKSFHDTHRPSEKSLLVALCGLMHAMSSKIAGPVVIMSEGSLFRCTPEDILRWQLHDAGEKPFISKAASKFLRRPIGISSYAIIRDEHEQPIKVKPITSIGSISICSIPSLSGSFQSCTFIVFNSESAHSLYLGRTGTALAAHSISSPELTALLPHITLPALRDVHLNTTTIEPAVLADFLLRHPSIVSFAYDPPEAEPRPSILSPPIAHPALACIRVMHSSDVVAVLDSVGRSPALQDIAFRYDHNLPSAALRRIALQPRDTALQLTLGPPARRGALDKAEIALAESLRCIVRITVDCASVSDARALLPWLNKLPELQRVEFRSARGIFRWGAERRDPHADTVRFLEDAMAGLPRVAEVLVREIPVVIG</sequence>
<dbReference type="AlphaFoldDB" id="A0A8H6XZ15"/>
<dbReference type="Proteomes" id="UP000620124">
    <property type="component" value="Unassembled WGS sequence"/>
</dbReference>
<accession>A0A8H6XZ15</accession>
<evidence type="ECO:0000313" key="2">
    <source>
        <dbReference type="Proteomes" id="UP000620124"/>
    </source>
</evidence>
<name>A0A8H6XZ15_9AGAR</name>
<evidence type="ECO:0000313" key="1">
    <source>
        <dbReference type="EMBL" id="KAF7348996.1"/>
    </source>
</evidence>